<feature type="domain" description="Conserved virulence factor B-like winged helix" evidence="3">
    <location>
        <begin position="227"/>
        <end position="283"/>
    </location>
</feature>
<dbReference type="InterPro" id="IPR040764">
    <property type="entry name" value="CvfB_WH"/>
</dbReference>
<dbReference type="PANTHER" id="PTHR37296">
    <property type="entry name" value="CONSERVED VIRULENCE FACTOR B"/>
    <property type="match status" value="1"/>
</dbReference>
<dbReference type="Pfam" id="PF21191">
    <property type="entry name" value="CvfB_1st"/>
    <property type="match status" value="1"/>
</dbReference>
<dbReference type="Proteomes" id="UP000288623">
    <property type="component" value="Unassembled WGS sequence"/>
</dbReference>
<comment type="similarity">
    <text evidence="1">Belongs to the CvfB family.</text>
</comment>
<evidence type="ECO:0000259" key="2">
    <source>
        <dbReference type="Pfam" id="PF13509"/>
    </source>
</evidence>
<dbReference type="InterPro" id="IPR036388">
    <property type="entry name" value="WH-like_DNA-bd_sf"/>
</dbReference>
<accession>A0A433RQX6</accession>
<organism evidence="6 7">
    <name type="scientific">Candidatus Kurthia intestinigallinarum</name>
    <dbReference type="NCBI Taxonomy" id="1562256"/>
    <lineage>
        <taxon>Bacteria</taxon>
        <taxon>Bacillati</taxon>
        <taxon>Bacillota</taxon>
        <taxon>Bacilli</taxon>
        <taxon>Bacillales</taxon>
        <taxon>Caryophanaceae</taxon>
        <taxon>Kurthia</taxon>
    </lineage>
</organism>
<sequence>MTELQSGDVVTLVVKEKLASQYVLTNDEVDVPLNASEVLEELNEHDKVKVFLYADRRGDLAATTAIPTITKDTFGWARVMRMSRHDGAVVDIGTSREVVVPAEDLPQIEDVWPEVGDHLYITLRVDYNGNLFGRLVTEERVMEQFENGEEELFNQNIIARPYRLLPIGTFLLGVDKPYRIFVHETERDAEPRLGQDVSVRIIEVKEDGTLNASMKPRVYERLTEDAEQIFKYLEEVGGQMPFSDKSSPDEIKDMFNISKGSFKRALGTLMKAGRIEQVDGWTKIKH</sequence>
<dbReference type="InterPro" id="IPR014464">
    <property type="entry name" value="CvfB_fam"/>
</dbReference>
<dbReference type="EMBL" id="JTFC01000039">
    <property type="protein sequence ID" value="RUS53161.1"/>
    <property type="molecule type" value="Genomic_DNA"/>
</dbReference>
<feature type="domain" description="Conserved virulence factor B second S1" evidence="4">
    <location>
        <begin position="74"/>
        <end position="133"/>
    </location>
</feature>
<keyword evidence="7" id="KW-1185">Reference proteome</keyword>
<dbReference type="Pfam" id="PF13509">
    <property type="entry name" value="S1_2"/>
    <property type="match status" value="1"/>
</dbReference>
<evidence type="ECO:0000259" key="5">
    <source>
        <dbReference type="Pfam" id="PF21543"/>
    </source>
</evidence>
<evidence type="ECO:0000259" key="4">
    <source>
        <dbReference type="Pfam" id="PF21191"/>
    </source>
</evidence>
<comment type="caution">
    <text evidence="6">The sequence shown here is derived from an EMBL/GenBank/DDBJ whole genome shotgun (WGS) entry which is preliminary data.</text>
</comment>
<dbReference type="OrthoDB" id="9801597at2"/>
<dbReference type="Gene3D" id="1.10.10.10">
    <property type="entry name" value="Winged helix-like DNA-binding domain superfamily/Winged helix DNA-binding domain"/>
    <property type="match status" value="1"/>
</dbReference>
<reference evidence="6 7" key="1">
    <citation type="submission" date="2014-11" db="EMBL/GenBank/DDBJ databases">
        <title>Genome sequence and analysis of novel Kurthia sp.</title>
        <authorList>
            <person name="Lawson J.N."/>
            <person name="Gonzalez J.E."/>
            <person name="Rinauldi L."/>
            <person name="Xuan Z."/>
            <person name="Firman A."/>
            <person name="Shaddox L."/>
            <person name="Trudeau A."/>
            <person name="Shah S."/>
            <person name="Reiman D."/>
        </authorList>
    </citation>
    <scope>NUCLEOTIDE SEQUENCE [LARGE SCALE GENOMIC DNA]</scope>
    <source>
        <strain evidence="6 7">3B1D</strain>
    </source>
</reference>
<feature type="domain" description="Conserved virulence factor B first S1" evidence="2">
    <location>
        <begin position="7"/>
        <end position="64"/>
    </location>
</feature>
<evidence type="ECO:0000313" key="7">
    <source>
        <dbReference type="Proteomes" id="UP000288623"/>
    </source>
</evidence>
<name>A0A433RQX6_9BACL</name>
<feature type="domain" description="Conserved virulence factor B third S1" evidence="5">
    <location>
        <begin position="146"/>
        <end position="216"/>
    </location>
</feature>
<evidence type="ECO:0000313" key="6">
    <source>
        <dbReference type="EMBL" id="RUS53161.1"/>
    </source>
</evidence>
<dbReference type="PANTHER" id="PTHR37296:SF1">
    <property type="entry name" value="CONSERVED VIRULENCE FACTOR B"/>
    <property type="match status" value="1"/>
</dbReference>
<keyword evidence="6" id="KW-0238">DNA-binding</keyword>
<dbReference type="GO" id="GO:0003677">
    <property type="term" value="F:DNA binding"/>
    <property type="evidence" value="ECO:0007669"/>
    <property type="project" value="UniProtKB-KW"/>
</dbReference>
<dbReference type="Pfam" id="PF17783">
    <property type="entry name" value="WHD_CvfB"/>
    <property type="match status" value="1"/>
</dbReference>
<dbReference type="InterPro" id="IPR048587">
    <property type="entry name" value="CvfB_S1_3rd"/>
</dbReference>
<proteinExistence type="inferred from homology"/>
<dbReference type="RefSeq" id="WP_126991415.1">
    <property type="nucleotide sequence ID" value="NZ_JTFC01000039.1"/>
</dbReference>
<gene>
    <name evidence="6" type="ORF">QI30_14995</name>
</gene>
<dbReference type="InterPro" id="IPR048588">
    <property type="entry name" value="CvfB_S1_2nd"/>
</dbReference>
<evidence type="ECO:0000256" key="1">
    <source>
        <dbReference type="PIRNR" id="PIRNR012524"/>
    </source>
</evidence>
<evidence type="ECO:0000259" key="3">
    <source>
        <dbReference type="Pfam" id="PF17783"/>
    </source>
</evidence>
<dbReference type="InterPro" id="IPR012340">
    <property type="entry name" value="NA-bd_OB-fold"/>
</dbReference>
<dbReference type="AlphaFoldDB" id="A0A433RQX6"/>
<protein>
    <submittedName>
        <fullName evidence="6">DNA-binding protein</fullName>
    </submittedName>
</protein>
<dbReference type="Pfam" id="PF21543">
    <property type="entry name" value="CvfB_2nd"/>
    <property type="match status" value="1"/>
</dbReference>
<dbReference type="Gene3D" id="2.40.50.140">
    <property type="entry name" value="Nucleic acid-binding proteins"/>
    <property type="match status" value="2"/>
</dbReference>
<dbReference type="PIRSF" id="PIRSF012524">
    <property type="entry name" value="YitL_S1"/>
    <property type="match status" value="1"/>
</dbReference>
<dbReference type="InterPro" id="IPR039566">
    <property type="entry name" value="CvfB_S1_st"/>
</dbReference>